<dbReference type="AlphaFoldDB" id="A2DTC4"/>
<evidence type="ECO:0000313" key="1">
    <source>
        <dbReference type="EMBL" id="EAY16396.1"/>
    </source>
</evidence>
<protein>
    <submittedName>
        <fullName evidence="1">Uncharacterized protein</fullName>
    </submittedName>
</protein>
<proteinExistence type="predicted"/>
<reference evidence="1" key="1">
    <citation type="submission" date="2006-10" db="EMBL/GenBank/DDBJ databases">
        <authorList>
            <person name="Amadeo P."/>
            <person name="Zhao Q."/>
            <person name="Wortman J."/>
            <person name="Fraser-Liggett C."/>
            <person name="Carlton J."/>
        </authorList>
    </citation>
    <scope>NUCLEOTIDE SEQUENCE</scope>
    <source>
        <strain evidence="1">G3</strain>
    </source>
</reference>
<dbReference type="RefSeq" id="XP_001328619.1">
    <property type="nucleotide sequence ID" value="XM_001328584.1"/>
</dbReference>
<gene>
    <name evidence="1" type="ORF">TVAG_360050</name>
</gene>
<dbReference type="VEuPathDB" id="TrichDB:TVAG_360050"/>
<dbReference type="Proteomes" id="UP000001542">
    <property type="component" value="Unassembled WGS sequence"/>
</dbReference>
<dbReference type="EMBL" id="DS113243">
    <property type="protein sequence ID" value="EAY16396.1"/>
    <property type="molecule type" value="Genomic_DNA"/>
</dbReference>
<dbReference type="VEuPathDB" id="TrichDB:TVAGG3_0967910"/>
<dbReference type="KEGG" id="tva:4774405"/>
<evidence type="ECO:0000313" key="2">
    <source>
        <dbReference type="Proteomes" id="UP000001542"/>
    </source>
</evidence>
<accession>A2DTC4</accession>
<name>A2DTC4_TRIV3</name>
<reference evidence="1" key="2">
    <citation type="journal article" date="2007" name="Science">
        <title>Draft genome sequence of the sexually transmitted pathogen Trichomonas vaginalis.</title>
        <authorList>
            <person name="Carlton J.M."/>
            <person name="Hirt R.P."/>
            <person name="Silva J.C."/>
            <person name="Delcher A.L."/>
            <person name="Schatz M."/>
            <person name="Zhao Q."/>
            <person name="Wortman J.R."/>
            <person name="Bidwell S.L."/>
            <person name="Alsmark U.C.M."/>
            <person name="Besteiro S."/>
            <person name="Sicheritz-Ponten T."/>
            <person name="Noel C.J."/>
            <person name="Dacks J.B."/>
            <person name="Foster P.G."/>
            <person name="Simillion C."/>
            <person name="Van de Peer Y."/>
            <person name="Miranda-Saavedra D."/>
            <person name="Barton G.J."/>
            <person name="Westrop G.D."/>
            <person name="Mueller S."/>
            <person name="Dessi D."/>
            <person name="Fiori P.L."/>
            <person name="Ren Q."/>
            <person name="Paulsen I."/>
            <person name="Zhang H."/>
            <person name="Bastida-Corcuera F.D."/>
            <person name="Simoes-Barbosa A."/>
            <person name="Brown M.T."/>
            <person name="Hayes R.D."/>
            <person name="Mukherjee M."/>
            <person name="Okumura C.Y."/>
            <person name="Schneider R."/>
            <person name="Smith A.J."/>
            <person name="Vanacova S."/>
            <person name="Villalvazo M."/>
            <person name="Haas B.J."/>
            <person name="Pertea M."/>
            <person name="Feldblyum T.V."/>
            <person name="Utterback T.R."/>
            <person name="Shu C.L."/>
            <person name="Osoegawa K."/>
            <person name="de Jong P.J."/>
            <person name="Hrdy I."/>
            <person name="Horvathova L."/>
            <person name="Zubacova Z."/>
            <person name="Dolezal P."/>
            <person name="Malik S.B."/>
            <person name="Logsdon J.M. Jr."/>
            <person name="Henze K."/>
            <person name="Gupta A."/>
            <person name="Wang C.C."/>
            <person name="Dunne R.L."/>
            <person name="Upcroft J.A."/>
            <person name="Upcroft P."/>
            <person name="White O."/>
            <person name="Salzberg S.L."/>
            <person name="Tang P."/>
            <person name="Chiu C.-H."/>
            <person name="Lee Y.-S."/>
            <person name="Embley T.M."/>
            <person name="Coombs G.H."/>
            <person name="Mottram J.C."/>
            <person name="Tachezy J."/>
            <person name="Fraser-Liggett C.M."/>
            <person name="Johnson P.J."/>
        </authorList>
    </citation>
    <scope>NUCLEOTIDE SEQUENCE [LARGE SCALE GENOMIC DNA]</scope>
    <source>
        <strain evidence="1">G3</strain>
    </source>
</reference>
<keyword evidence="2" id="KW-1185">Reference proteome</keyword>
<sequence length="199" mass="22758">MSLVGEKFYDFLFCDDSQLSSLGLDFYTSVVESESATFLNDLFSTVLQKIGLFLGSSFSLQRISGWRFVYSLLLHNIDILNGTENLILDLICEKTSNTFDSDVIDIVCDIIYGLIGFVEIDELHCKGMFEIYKLCQNQSYNSLYVCSSFLKFIATYYSVVEVSNELFEFMSSSFNLIEGTEKQEECKNFLDSYSEMKAK</sequence>
<dbReference type="InParanoid" id="A2DTC4"/>
<organism evidence="1 2">
    <name type="scientific">Trichomonas vaginalis (strain ATCC PRA-98 / G3)</name>
    <dbReference type="NCBI Taxonomy" id="412133"/>
    <lineage>
        <taxon>Eukaryota</taxon>
        <taxon>Metamonada</taxon>
        <taxon>Parabasalia</taxon>
        <taxon>Trichomonadida</taxon>
        <taxon>Trichomonadidae</taxon>
        <taxon>Trichomonas</taxon>
    </lineage>
</organism>